<comment type="similarity">
    <text evidence="3">Belongs to the TRAFAC class YlqF/YawG GTPase family. MTG1 subfamily.</text>
</comment>
<comment type="function">
    <text evidence="3">Required for a late step of 50S ribosomal subunit assembly. Has GTPase activity.</text>
</comment>
<feature type="domain" description="CP-type G" evidence="5">
    <location>
        <begin position="13"/>
        <end position="177"/>
    </location>
</feature>
<dbReference type="NCBIfam" id="TIGR03596">
    <property type="entry name" value="GTPase_YlqF"/>
    <property type="match status" value="1"/>
</dbReference>
<dbReference type="KEGG" id="btur:DB313_03370"/>
<keyword evidence="7" id="KW-1185">Reference proteome</keyword>
<evidence type="ECO:0000256" key="4">
    <source>
        <dbReference type="PIRSR" id="PIRSR006230-1"/>
    </source>
</evidence>
<dbReference type="AlphaFoldDB" id="A0A386PN23"/>
<protein>
    <recommendedName>
        <fullName evidence="3">Ribosome biogenesis GTPase A</fullName>
    </recommendedName>
</protein>
<dbReference type="InterPro" id="IPR030378">
    <property type="entry name" value="G_CP_dom"/>
</dbReference>
<dbReference type="GO" id="GO:0003924">
    <property type="term" value="F:GTPase activity"/>
    <property type="evidence" value="ECO:0007669"/>
    <property type="project" value="TreeGrafter"/>
</dbReference>
<dbReference type="OrthoDB" id="9779790at2"/>
<gene>
    <name evidence="6" type="ORF">DB313_03370</name>
</gene>
<dbReference type="Pfam" id="PF01926">
    <property type="entry name" value="MMR_HSR1"/>
    <property type="match status" value="1"/>
</dbReference>
<dbReference type="CDD" id="cd01856">
    <property type="entry name" value="YlqF"/>
    <property type="match status" value="1"/>
</dbReference>
<dbReference type="SUPFAM" id="SSF52540">
    <property type="entry name" value="P-loop containing nucleoside triphosphate hydrolases"/>
    <property type="match status" value="1"/>
</dbReference>
<feature type="binding site" evidence="4">
    <location>
        <position position="173"/>
    </location>
    <ligand>
        <name>GTP</name>
        <dbReference type="ChEBI" id="CHEBI:37565"/>
    </ligand>
</feature>
<accession>A0A386PN23</accession>
<dbReference type="RefSeq" id="WP_120104415.1">
    <property type="nucleotide sequence ID" value="NZ_CP028884.1"/>
</dbReference>
<keyword evidence="3" id="KW-0963">Cytoplasm</keyword>
<dbReference type="GO" id="GO:0005737">
    <property type="term" value="C:cytoplasm"/>
    <property type="evidence" value="ECO:0007669"/>
    <property type="project" value="UniProtKB-SubCell"/>
</dbReference>
<dbReference type="InterPro" id="IPR027417">
    <property type="entry name" value="P-loop_NTPase"/>
</dbReference>
<organism evidence="6 7">
    <name type="scientific">Borrelia turcica IST7</name>
    <dbReference type="NCBI Taxonomy" id="1104446"/>
    <lineage>
        <taxon>Bacteria</taxon>
        <taxon>Pseudomonadati</taxon>
        <taxon>Spirochaetota</taxon>
        <taxon>Spirochaetia</taxon>
        <taxon>Spirochaetales</taxon>
        <taxon>Borreliaceae</taxon>
        <taxon>Borrelia</taxon>
    </lineage>
</organism>
<evidence type="ECO:0000256" key="3">
    <source>
        <dbReference type="PIRNR" id="PIRNR006230"/>
    </source>
</evidence>
<reference evidence="6 7" key="1">
    <citation type="journal article" date="2018" name="Infect. Genet. Evol.">
        <title>Genome-wide analysis of Borrelia turcica and 'Candidatus Borrelia tachyglossi' shows relapsing fever-like genomes with unique genomic links to Lyme disease Borrelia.</title>
        <authorList>
            <person name="Gofton A.W."/>
            <person name="Margos G."/>
            <person name="Fingerle V."/>
            <person name="Hepner S."/>
            <person name="Loh S.M."/>
            <person name="Ryan U."/>
            <person name="Irwin P."/>
            <person name="Oskam C.L."/>
        </authorList>
    </citation>
    <scope>NUCLEOTIDE SEQUENCE [LARGE SCALE GENOMIC DNA]</scope>
    <source>
        <strain evidence="6 7">IST7</strain>
    </source>
</reference>
<evidence type="ECO:0000256" key="1">
    <source>
        <dbReference type="ARBA" id="ARBA00022741"/>
    </source>
</evidence>
<dbReference type="GO" id="GO:0006412">
    <property type="term" value="P:translation"/>
    <property type="evidence" value="ECO:0007669"/>
    <property type="project" value="TreeGrafter"/>
</dbReference>
<name>A0A386PN23_9SPIR</name>
<comment type="subcellular location">
    <subcellularLocation>
        <location evidence="3">Cytoplasm</location>
    </subcellularLocation>
</comment>
<feature type="binding site" evidence="4">
    <location>
        <begin position="129"/>
        <end position="134"/>
    </location>
    <ligand>
        <name>GTP</name>
        <dbReference type="ChEBI" id="CHEBI:37565"/>
    </ligand>
</feature>
<dbReference type="PANTHER" id="PTHR45782:SF4">
    <property type="entry name" value="MITOCHONDRIAL RIBOSOME-ASSOCIATED GTPASE 1"/>
    <property type="match status" value="1"/>
</dbReference>
<dbReference type="EMBL" id="CP028884">
    <property type="protein sequence ID" value="AYE36495.1"/>
    <property type="molecule type" value="Genomic_DNA"/>
</dbReference>
<dbReference type="PIRSF" id="PIRSF006230">
    <property type="entry name" value="MG442"/>
    <property type="match status" value="1"/>
</dbReference>
<dbReference type="PANTHER" id="PTHR45782">
    <property type="entry name" value="MITOCHONDRIAL RIBOSOME-ASSOCIATED GTPASE 1"/>
    <property type="match status" value="1"/>
</dbReference>
<dbReference type="InterPro" id="IPR023179">
    <property type="entry name" value="GTP-bd_ortho_bundle_sf"/>
</dbReference>
<proteinExistence type="inferred from homology"/>
<dbReference type="InterPro" id="IPR016478">
    <property type="entry name" value="GTPase_MTG1"/>
</dbReference>
<keyword evidence="2 3" id="KW-0342">GTP-binding</keyword>
<evidence type="ECO:0000313" key="6">
    <source>
        <dbReference type="EMBL" id="AYE36495.1"/>
    </source>
</evidence>
<evidence type="ECO:0000259" key="5">
    <source>
        <dbReference type="PROSITE" id="PS51721"/>
    </source>
</evidence>
<dbReference type="InterPro" id="IPR006073">
    <property type="entry name" value="GTP-bd"/>
</dbReference>
<evidence type="ECO:0000256" key="2">
    <source>
        <dbReference type="ARBA" id="ARBA00023134"/>
    </source>
</evidence>
<dbReference type="InterPro" id="IPR019991">
    <property type="entry name" value="GTP-bd_ribosome_bgen"/>
</dbReference>
<dbReference type="Proteomes" id="UP000275571">
    <property type="component" value="Chromosome"/>
</dbReference>
<keyword evidence="1 3" id="KW-0547">Nucleotide-binding</keyword>
<dbReference type="PROSITE" id="PS51721">
    <property type="entry name" value="G_CP"/>
    <property type="match status" value="1"/>
</dbReference>
<evidence type="ECO:0000313" key="7">
    <source>
        <dbReference type="Proteomes" id="UP000275571"/>
    </source>
</evidence>
<feature type="binding site" evidence="4">
    <location>
        <begin position="62"/>
        <end position="65"/>
    </location>
    <ligand>
        <name>GTP</name>
        <dbReference type="ChEBI" id="CHEBI:37565"/>
    </ligand>
</feature>
<dbReference type="Gene3D" id="3.40.50.300">
    <property type="entry name" value="P-loop containing nucleotide triphosphate hydrolases"/>
    <property type="match status" value="1"/>
</dbReference>
<sequence length="281" mass="32271">MSNKINWFPGHMKRALELINENLKRTNIVLEILDARAPLSSKNPLTEKLIKNAKKDKIILLNKSDLALEREILKWKAYFESIGNNVIISNIYKKGMKKQIIDIIKKTANVKTIKTYTEKIKVLVIGVPNVGKSSIINLLVGRKSTSVANKPGHTKNIQIVKVNEEINIFDMPGILWHNLEDQEIAKKLAILDMIKEKIIIDNTELSLYLLKEMHNNNKNKLLDKYNIDSTESLQILKEFAKARGFINKNCEIDIERTSKTLIKEYREGKFGKIILDTKLPK</sequence>
<dbReference type="Gene3D" id="1.10.1580.10">
    <property type="match status" value="1"/>
</dbReference>
<dbReference type="GO" id="GO:0005525">
    <property type="term" value="F:GTP binding"/>
    <property type="evidence" value="ECO:0007669"/>
    <property type="project" value="UniProtKB-KW"/>
</dbReference>